<evidence type="ECO:0000313" key="1">
    <source>
        <dbReference type="EMBL" id="PWU23182.1"/>
    </source>
</evidence>
<comment type="caution">
    <text evidence="1">The sequence shown here is derived from an EMBL/GenBank/DDBJ whole genome shotgun (WGS) entry which is preliminary data.</text>
</comment>
<dbReference type="AlphaFoldDB" id="A0A317JPN1"/>
<dbReference type="EMBL" id="PSRQ01000043">
    <property type="protein sequence ID" value="PWU23182.1"/>
    <property type="molecule type" value="Genomic_DNA"/>
</dbReference>
<gene>
    <name evidence="1" type="ORF">C5B42_03840</name>
</gene>
<dbReference type="Proteomes" id="UP000246104">
    <property type="component" value="Unassembled WGS sequence"/>
</dbReference>
<evidence type="ECO:0000313" key="2">
    <source>
        <dbReference type="Proteomes" id="UP000246104"/>
    </source>
</evidence>
<sequence length="119" mass="13655">MVDKEQKRKRATTQWVEETSLIDRLMLAEVQATNPVLVQSLLAARAAAFDQIERSHLEERFNEEVKKMRHPKNGEAAVLMNIQQFDALVAFALTCTAEEVSAIELKLRQGEKPDYRKRS</sequence>
<reference evidence="1 2" key="1">
    <citation type="submission" date="2018-02" db="EMBL/GenBank/DDBJ databases">
        <title>Genomic Reconstructions from Amazon Rainforest and Pasture Soil Reveal Novel Insights into the Physiology of Candidate Phyla in Tropical Sites.</title>
        <authorList>
            <person name="Kroeger M.E."/>
            <person name="Delmont T."/>
            <person name="Eren A.M."/>
            <person name="Guo J."/>
            <person name="Meyer K.M."/>
            <person name="Khan K."/>
            <person name="Rodrigues J.L.M."/>
            <person name="Bohannan B.J.M."/>
            <person name="Tringe S."/>
            <person name="Borges C.D."/>
            <person name="Tiedje J."/>
            <person name="Tsai S.M."/>
            <person name="Nusslein K."/>
        </authorList>
    </citation>
    <scope>NUCLEOTIDE SEQUENCE [LARGE SCALE GENOMIC DNA]</scope>
    <source>
        <strain evidence="1">Amazon FNV 2010 28 9</strain>
    </source>
</reference>
<organism evidence="1 2">
    <name type="scientific">Candidatus Cerribacteria bacterium 'Amazon FNV 2010 28 9'</name>
    <dbReference type="NCBI Taxonomy" id="2081795"/>
    <lineage>
        <taxon>Bacteria</taxon>
        <taxon>Candidatus Cerribacteria</taxon>
    </lineage>
</organism>
<name>A0A317JPN1_9BACT</name>
<protein>
    <submittedName>
        <fullName evidence="1">Uncharacterized protein</fullName>
    </submittedName>
</protein>
<proteinExistence type="predicted"/>
<accession>A0A317JPN1</accession>